<name>A0AA36XM09_VIBAL</name>
<evidence type="ECO:0000256" key="1">
    <source>
        <dbReference type="SAM" id="Coils"/>
    </source>
</evidence>
<protein>
    <submittedName>
        <fullName evidence="3">Uncharacterized protein</fullName>
    </submittedName>
</protein>
<proteinExistence type="predicted"/>
<gene>
    <name evidence="3" type="ORF">GHY86_00510</name>
</gene>
<keyword evidence="1" id="KW-0175">Coiled coil</keyword>
<evidence type="ECO:0000313" key="3">
    <source>
        <dbReference type="EMBL" id="EGQ9133635.1"/>
    </source>
</evidence>
<feature type="coiled-coil region" evidence="1">
    <location>
        <begin position="48"/>
        <end position="93"/>
    </location>
</feature>
<feature type="transmembrane region" description="Helical" evidence="2">
    <location>
        <begin position="21"/>
        <end position="39"/>
    </location>
</feature>
<dbReference type="EMBL" id="AAXMUW010000001">
    <property type="protein sequence ID" value="EGQ9133635.1"/>
    <property type="molecule type" value="Genomic_DNA"/>
</dbReference>
<evidence type="ECO:0000256" key="2">
    <source>
        <dbReference type="SAM" id="Phobius"/>
    </source>
</evidence>
<sequence>MSNSCSDKHTSVQHESHQTKILVTVASAIIAALLLWIGGTVSNNQVSLATLQADMLNLRVDIQEAADRSDDFRKEYNSDKRDLEKRLRALESQ</sequence>
<keyword evidence="2" id="KW-0812">Transmembrane</keyword>
<keyword evidence="2" id="KW-0472">Membrane</keyword>
<dbReference type="Proteomes" id="UP000714625">
    <property type="component" value="Unassembled WGS sequence"/>
</dbReference>
<comment type="caution">
    <text evidence="3">The sequence shown here is derived from an EMBL/GenBank/DDBJ whole genome shotgun (WGS) entry which is preliminary data.</text>
</comment>
<dbReference type="AlphaFoldDB" id="A0AA36XM09"/>
<reference evidence="3" key="1">
    <citation type="submission" date="2019-11" db="EMBL/GenBank/DDBJ databases">
        <authorList>
            <consortium name="PulseNet: The National Subtyping Network for Foodborne Disease Surveillance"/>
            <person name="Tarr C.L."/>
            <person name="Trees E."/>
            <person name="Katz L.S."/>
            <person name="Carleton-Romer H.A."/>
            <person name="Stroika S."/>
            <person name="Kucerova Z."/>
            <person name="Roache K.F."/>
            <person name="Sabol A.L."/>
            <person name="Besser J."/>
            <person name="Gerner-Smidt P."/>
        </authorList>
    </citation>
    <scope>NUCLEOTIDE SEQUENCE</scope>
    <source>
        <strain evidence="3">PNUSAV001129</strain>
    </source>
</reference>
<accession>A0AA36XM09</accession>
<keyword evidence="2" id="KW-1133">Transmembrane helix</keyword>
<evidence type="ECO:0000313" key="4">
    <source>
        <dbReference type="Proteomes" id="UP000714625"/>
    </source>
</evidence>
<organism evidence="3 4">
    <name type="scientific">Vibrio alginolyticus</name>
    <dbReference type="NCBI Taxonomy" id="663"/>
    <lineage>
        <taxon>Bacteria</taxon>
        <taxon>Pseudomonadati</taxon>
        <taxon>Pseudomonadota</taxon>
        <taxon>Gammaproteobacteria</taxon>
        <taxon>Vibrionales</taxon>
        <taxon>Vibrionaceae</taxon>
        <taxon>Vibrio</taxon>
    </lineage>
</organism>